<dbReference type="GO" id="GO:0003700">
    <property type="term" value="F:DNA-binding transcription factor activity"/>
    <property type="evidence" value="ECO:0007669"/>
    <property type="project" value="TreeGrafter"/>
</dbReference>
<keyword evidence="5" id="KW-1185">Reference proteome</keyword>
<dbReference type="PANTHER" id="PTHR30055:SF148">
    <property type="entry name" value="TETR-FAMILY TRANSCRIPTIONAL REGULATOR"/>
    <property type="match status" value="1"/>
</dbReference>
<dbReference type="AlphaFoldDB" id="A0A376AKS2"/>
<evidence type="ECO:0000313" key="5">
    <source>
        <dbReference type="Proteomes" id="UP000254764"/>
    </source>
</evidence>
<evidence type="ECO:0000313" key="4">
    <source>
        <dbReference type="EMBL" id="SSC68389.1"/>
    </source>
</evidence>
<evidence type="ECO:0000256" key="1">
    <source>
        <dbReference type="ARBA" id="ARBA00023125"/>
    </source>
</evidence>
<protein>
    <recommendedName>
        <fullName evidence="3">HTH tetR-type domain-containing protein</fullName>
    </recommendedName>
</protein>
<feature type="domain" description="HTH tetR-type" evidence="3">
    <location>
        <begin position="13"/>
        <end position="73"/>
    </location>
</feature>
<reference evidence="5" key="1">
    <citation type="submission" date="2018-07" db="EMBL/GenBank/DDBJ databases">
        <authorList>
            <person name="Peiro R."/>
            <person name="Begona"/>
            <person name="Cbmso G."/>
            <person name="Lopez M."/>
            <person name="Gonzalez S."/>
        </authorList>
    </citation>
    <scope>NUCLEOTIDE SEQUENCE [LARGE SCALE GENOMIC DNA]</scope>
</reference>
<dbReference type="PROSITE" id="PS50977">
    <property type="entry name" value="HTH_TETR_2"/>
    <property type="match status" value="1"/>
</dbReference>
<keyword evidence="1 2" id="KW-0238">DNA-binding</keyword>
<dbReference type="PANTHER" id="PTHR30055">
    <property type="entry name" value="HTH-TYPE TRANSCRIPTIONAL REGULATOR RUTR"/>
    <property type="match status" value="1"/>
</dbReference>
<evidence type="ECO:0000256" key="2">
    <source>
        <dbReference type="PROSITE-ProRule" id="PRU00335"/>
    </source>
</evidence>
<dbReference type="InterPro" id="IPR041479">
    <property type="entry name" value="TetR_CgmR_C"/>
</dbReference>
<dbReference type="RefSeq" id="WP_115670966.1">
    <property type="nucleotide sequence ID" value="NZ_UEYP01000007.1"/>
</dbReference>
<dbReference type="Gene3D" id="1.10.357.10">
    <property type="entry name" value="Tetracycline Repressor, domain 2"/>
    <property type="match status" value="1"/>
</dbReference>
<gene>
    <name evidence="4" type="ORF">RHIZ70_4097</name>
</gene>
<dbReference type="PRINTS" id="PR00455">
    <property type="entry name" value="HTHTETR"/>
</dbReference>
<sequence>MSDNAYSRKKQPEQVRRALLDCAATLAVEGGLSAVTLQAVAAAAGVTKGGLLHHFASKQILVEAVFADLLAELGREIDGYMTADDEAYGRFTRAYVRAAFADHELGMRSPWAALSVSLIAEPALRQLWSDWLEARLSDHRGTDGAPMLEIVRLAADGVWLADLLQPDTGPRRDLTGLRSHLLSLASGMAVPAA</sequence>
<dbReference type="EMBL" id="UEYP01000007">
    <property type="protein sequence ID" value="SSC68389.1"/>
    <property type="molecule type" value="Genomic_DNA"/>
</dbReference>
<feature type="DNA-binding region" description="H-T-H motif" evidence="2">
    <location>
        <begin position="36"/>
        <end position="55"/>
    </location>
</feature>
<proteinExistence type="predicted"/>
<dbReference type="Pfam" id="PF00440">
    <property type="entry name" value="TetR_N"/>
    <property type="match status" value="1"/>
</dbReference>
<organism evidence="4 5">
    <name type="scientific">Ciceribacter selenitireducens ATCC BAA-1503</name>
    <dbReference type="NCBI Taxonomy" id="1336235"/>
    <lineage>
        <taxon>Bacteria</taxon>
        <taxon>Pseudomonadati</taxon>
        <taxon>Pseudomonadota</taxon>
        <taxon>Alphaproteobacteria</taxon>
        <taxon>Hyphomicrobiales</taxon>
        <taxon>Rhizobiaceae</taxon>
        <taxon>Ciceribacter</taxon>
    </lineage>
</organism>
<dbReference type="SUPFAM" id="SSF48498">
    <property type="entry name" value="Tetracyclin repressor-like, C-terminal domain"/>
    <property type="match status" value="1"/>
</dbReference>
<dbReference type="InterPro" id="IPR001647">
    <property type="entry name" value="HTH_TetR"/>
</dbReference>
<name>A0A376AKS2_9HYPH</name>
<dbReference type="InterPro" id="IPR036271">
    <property type="entry name" value="Tet_transcr_reg_TetR-rel_C_sf"/>
</dbReference>
<dbReference type="Pfam" id="PF17937">
    <property type="entry name" value="TetR_C_28"/>
    <property type="match status" value="1"/>
</dbReference>
<dbReference type="SUPFAM" id="SSF46689">
    <property type="entry name" value="Homeodomain-like"/>
    <property type="match status" value="1"/>
</dbReference>
<dbReference type="GO" id="GO:0000976">
    <property type="term" value="F:transcription cis-regulatory region binding"/>
    <property type="evidence" value="ECO:0007669"/>
    <property type="project" value="TreeGrafter"/>
</dbReference>
<accession>A0A376AKS2</accession>
<evidence type="ECO:0000259" key="3">
    <source>
        <dbReference type="PROSITE" id="PS50977"/>
    </source>
</evidence>
<dbReference type="OrthoDB" id="9809772at2"/>
<dbReference type="Proteomes" id="UP000254764">
    <property type="component" value="Unassembled WGS sequence"/>
</dbReference>
<dbReference type="InterPro" id="IPR050109">
    <property type="entry name" value="HTH-type_TetR-like_transc_reg"/>
</dbReference>
<dbReference type="InterPro" id="IPR009057">
    <property type="entry name" value="Homeodomain-like_sf"/>
</dbReference>